<feature type="compositionally biased region" description="Basic and acidic residues" evidence="1">
    <location>
        <begin position="60"/>
        <end position="79"/>
    </location>
</feature>
<feature type="compositionally biased region" description="Basic and acidic residues" evidence="1">
    <location>
        <begin position="30"/>
        <end position="50"/>
    </location>
</feature>
<evidence type="ECO:0000313" key="2">
    <source>
        <dbReference type="EMBL" id="KAJ1144375.1"/>
    </source>
</evidence>
<evidence type="ECO:0000313" key="3">
    <source>
        <dbReference type="Proteomes" id="UP001066276"/>
    </source>
</evidence>
<feature type="compositionally biased region" description="Basic and acidic residues" evidence="1">
    <location>
        <begin position="93"/>
        <end position="104"/>
    </location>
</feature>
<dbReference type="EMBL" id="JANPWB010000010">
    <property type="protein sequence ID" value="KAJ1144375.1"/>
    <property type="molecule type" value="Genomic_DNA"/>
</dbReference>
<accession>A0AAV7QWJ7</accession>
<protein>
    <submittedName>
        <fullName evidence="2">Uncharacterized protein</fullName>
    </submittedName>
</protein>
<comment type="caution">
    <text evidence="2">The sequence shown here is derived from an EMBL/GenBank/DDBJ whole genome shotgun (WGS) entry which is preliminary data.</text>
</comment>
<dbReference type="AlphaFoldDB" id="A0AAV7QWJ7"/>
<evidence type="ECO:0000256" key="1">
    <source>
        <dbReference type="SAM" id="MobiDB-lite"/>
    </source>
</evidence>
<sequence>MGTPPGAPTPDFRVSPLKEKTDTREEEEFPIARKKTEERETPRAEEERNAPETIPETLETDSRRKQDAKGYISRHDPGGQRHARVTLRAQGKRNGENEGRDGRT</sequence>
<name>A0AAV7QWJ7_PLEWA</name>
<proteinExistence type="predicted"/>
<keyword evidence="3" id="KW-1185">Reference proteome</keyword>
<reference evidence="2" key="1">
    <citation type="journal article" date="2022" name="bioRxiv">
        <title>Sequencing and chromosome-scale assembly of the giantPleurodeles waltlgenome.</title>
        <authorList>
            <person name="Brown T."/>
            <person name="Elewa A."/>
            <person name="Iarovenko S."/>
            <person name="Subramanian E."/>
            <person name="Araus A.J."/>
            <person name="Petzold A."/>
            <person name="Susuki M."/>
            <person name="Suzuki K.-i.T."/>
            <person name="Hayashi T."/>
            <person name="Toyoda A."/>
            <person name="Oliveira C."/>
            <person name="Osipova E."/>
            <person name="Leigh N.D."/>
            <person name="Simon A."/>
            <person name="Yun M.H."/>
        </authorList>
    </citation>
    <scope>NUCLEOTIDE SEQUENCE</scope>
    <source>
        <strain evidence="2">20211129_DDA</strain>
        <tissue evidence="2">Liver</tissue>
    </source>
</reference>
<feature type="region of interest" description="Disordered" evidence="1">
    <location>
        <begin position="1"/>
        <end position="104"/>
    </location>
</feature>
<organism evidence="2 3">
    <name type="scientific">Pleurodeles waltl</name>
    <name type="common">Iberian ribbed newt</name>
    <dbReference type="NCBI Taxonomy" id="8319"/>
    <lineage>
        <taxon>Eukaryota</taxon>
        <taxon>Metazoa</taxon>
        <taxon>Chordata</taxon>
        <taxon>Craniata</taxon>
        <taxon>Vertebrata</taxon>
        <taxon>Euteleostomi</taxon>
        <taxon>Amphibia</taxon>
        <taxon>Batrachia</taxon>
        <taxon>Caudata</taxon>
        <taxon>Salamandroidea</taxon>
        <taxon>Salamandridae</taxon>
        <taxon>Pleurodelinae</taxon>
        <taxon>Pleurodeles</taxon>
    </lineage>
</organism>
<gene>
    <name evidence="2" type="ORF">NDU88_010674</name>
</gene>
<dbReference type="Proteomes" id="UP001066276">
    <property type="component" value="Chromosome 6"/>
</dbReference>